<sequence length="282" mass="30915">MFLFEAKRIIIVLIGALLNAIALNFFLISANVYASGFTGMAQILSSVFSDLLHIQGLSTGIILLILNIPVAILGWIKVGRGFTIYSFISVLFTTICLEVLPIVQISPDIMLNAVFGGVIAGVGIGITLKWGASTGGSDIVAMVLSRVKDKPIGTYMMVINGVIILLAGIIYEPENALYTLLALYVTTRVIDVLHTRHEKVTAMIVTTKADDLQKEIHNTMVRGITILPARGAYSKVDKNMLFLVITRYELYDLERIIQEVDPNAFTNIVETAGIFGFFRKND</sequence>
<reference evidence="8" key="1">
    <citation type="submission" date="2022-06" db="EMBL/GenBank/DDBJ databases">
        <title>Aquibacillus sp. a new bacterium isolated from soil saline samples.</title>
        <authorList>
            <person name="Galisteo C."/>
            <person name="De La Haba R."/>
            <person name="Sanchez-Porro C."/>
            <person name="Ventosa A."/>
        </authorList>
    </citation>
    <scope>NUCLEOTIDE SEQUENCE</scope>
    <source>
        <strain evidence="8">JCM 12387</strain>
    </source>
</reference>
<dbReference type="AlphaFoldDB" id="A0A9X3WKR2"/>
<evidence type="ECO:0000259" key="7">
    <source>
        <dbReference type="Pfam" id="PF10035"/>
    </source>
</evidence>
<organism evidence="8 9">
    <name type="scientific">Aquibacillus koreensis</name>
    <dbReference type="NCBI Taxonomy" id="279446"/>
    <lineage>
        <taxon>Bacteria</taxon>
        <taxon>Bacillati</taxon>
        <taxon>Bacillota</taxon>
        <taxon>Bacilli</taxon>
        <taxon>Bacillales</taxon>
        <taxon>Bacillaceae</taxon>
        <taxon>Aquibacillus</taxon>
    </lineage>
</organism>
<dbReference type="InterPro" id="IPR003740">
    <property type="entry name" value="YitT"/>
</dbReference>
<name>A0A9X3WKR2_9BACI</name>
<comment type="caution">
    <text evidence="8">The sequence shown here is derived from an EMBL/GenBank/DDBJ whole genome shotgun (WGS) entry which is preliminary data.</text>
</comment>
<gene>
    <name evidence="8" type="ORF">NC661_06905</name>
</gene>
<proteinExistence type="predicted"/>
<keyword evidence="3 6" id="KW-0812">Transmembrane</keyword>
<evidence type="ECO:0000313" key="9">
    <source>
        <dbReference type="Proteomes" id="UP001145072"/>
    </source>
</evidence>
<evidence type="ECO:0000313" key="8">
    <source>
        <dbReference type="EMBL" id="MDC3420096.1"/>
    </source>
</evidence>
<evidence type="ECO:0000256" key="2">
    <source>
        <dbReference type="ARBA" id="ARBA00022475"/>
    </source>
</evidence>
<evidence type="ECO:0000256" key="5">
    <source>
        <dbReference type="ARBA" id="ARBA00023136"/>
    </source>
</evidence>
<evidence type="ECO:0000256" key="3">
    <source>
        <dbReference type="ARBA" id="ARBA00022692"/>
    </source>
</evidence>
<feature type="transmembrane region" description="Helical" evidence="6">
    <location>
        <begin position="82"/>
        <end position="103"/>
    </location>
</feature>
<feature type="transmembrane region" description="Helical" evidence="6">
    <location>
        <begin position="109"/>
        <end position="131"/>
    </location>
</feature>
<dbReference type="EMBL" id="JAMQJZ010000004">
    <property type="protein sequence ID" value="MDC3420096.1"/>
    <property type="molecule type" value="Genomic_DNA"/>
</dbReference>
<feature type="transmembrane region" description="Helical" evidence="6">
    <location>
        <begin position="9"/>
        <end position="34"/>
    </location>
</feature>
<evidence type="ECO:0000256" key="1">
    <source>
        <dbReference type="ARBA" id="ARBA00004651"/>
    </source>
</evidence>
<keyword evidence="2" id="KW-1003">Cell membrane</keyword>
<dbReference type="CDD" id="cd16380">
    <property type="entry name" value="YitT_C"/>
    <property type="match status" value="1"/>
</dbReference>
<dbReference type="Pfam" id="PF10035">
    <property type="entry name" value="DUF2179"/>
    <property type="match status" value="1"/>
</dbReference>
<dbReference type="Gene3D" id="3.30.70.120">
    <property type="match status" value="1"/>
</dbReference>
<evidence type="ECO:0000256" key="6">
    <source>
        <dbReference type="SAM" id="Phobius"/>
    </source>
</evidence>
<dbReference type="InterPro" id="IPR019264">
    <property type="entry name" value="DUF2179"/>
</dbReference>
<feature type="transmembrane region" description="Helical" evidence="6">
    <location>
        <begin position="54"/>
        <end position="75"/>
    </location>
</feature>
<dbReference type="InterPro" id="IPR015867">
    <property type="entry name" value="N-reg_PII/ATP_PRibTrfase_C"/>
</dbReference>
<dbReference type="PIRSF" id="PIRSF006483">
    <property type="entry name" value="Membrane_protein_YitT"/>
    <property type="match status" value="1"/>
</dbReference>
<feature type="transmembrane region" description="Helical" evidence="6">
    <location>
        <begin position="152"/>
        <end position="170"/>
    </location>
</feature>
<protein>
    <submittedName>
        <fullName evidence="8">YitT family protein</fullName>
    </submittedName>
</protein>
<dbReference type="GO" id="GO:0005886">
    <property type="term" value="C:plasma membrane"/>
    <property type="evidence" value="ECO:0007669"/>
    <property type="project" value="UniProtKB-SubCell"/>
</dbReference>
<feature type="domain" description="DUF2179" evidence="7">
    <location>
        <begin position="222"/>
        <end position="276"/>
    </location>
</feature>
<dbReference type="Pfam" id="PF02588">
    <property type="entry name" value="YitT_membrane"/>
    <property type="match status" value="1"/>
</dbReference>
<dbReference type="PANTHER" id="PTHR33545">
    <property type="entry name" value="UPF0750 MEMBRANE PROTEIN YITT-RELATED"/>
    <property type="match status" value="1"/>
</dbReference>
<accession>A0A9X3WKR2</accession>
<dbReference type="Proteomes" id="UP001145072">
    <property type="component" value="Unassembled WGS sequence"/>
</dbReference>
<keyword evidence="5 6" id="KW-0472">Membrane</keyword>
<comment type="subcellular location">
    <subcellularLocation>
        <location evidence="1">Cell membrane</location>
        <topology evidence="1">Multi-pass membrane protein</topology>
    </subcellularLocation>
</comment>
<keyword evidence="4 6" id="KW-1133">Transmembrane helix</keyword>
<dbReference type="RefSeq" id="WP_259868455.1">
    <property type="nucleotide sequence ID" value="NZ_JAMQJZ010000004.1"/>
</dbReference>
<dbReference type="PANTHER" id="PTHR33545:SF5">
    <property type="entry name" value="UPF0750 MEMBRANE PROTEIN YITT"/>
    <property type="match status" value="1"/>
</dbReference>
<keyword evidence="9" id="KW-1185">Reference proteome</keyword>
<evidence type="ECO:0000256" key="4">
    <source>
        <dbReference type="ARBA" id="ARBA00022989"/>
    </source>
</evidence>
<dbReference type="InterPro" id="IPR051461">
    <property type="entry name" value="UPF0750_membrane"/>
</dbReference>